<gene>
    <name evidence="1" type="ORF">UFOPK2310_00522</name>
</gene>
<proteinExistence type="predicted"/>
<accession>A0A6J6M4R2</accession>
<name>A0A6J6M4R2_9ZZZZ</name>
<dbReference type="EMBL" id="CAEZWW010000047">
    <property type="protein sequence ID" value="CAB4669267.1"/>
    <property type="molecule type" value="Genomic_DNA"/>
</dbReference>
<protein>
    <submittedName>
        <fullName evidence="1">Unannotated protein</fullName>
    </submittedName>
</protein>
<dbReference type="AlphaFoldDB" id="A0A6J6M4R2"/>
<sequence>MIDLKKLRTSPLAHFTRRHRRSIAAACAALAVLLALGSVRSVATPASTDLPNGTLETLASGYVAIPVPLSPPAAAGLLHVGDIIDLIAVTDTGTASTVARGARVTGVPAGGGFMSNTSALVLVAVDEPSALRIAGATGSSDLTFALHPQTALP</sequence>
<organism evidence="1">
    <name type="scientific">freshwater metagenome</name>
    <dbReference type="NCBI Taxonomy" id="449393"/>
    <lineage>
        <taxon>unclassified sequences</taxon>
        <taxon>metagenomes</taxon>
        <taxon>ecological metagenomes</taxon>
    </lineage>
</organism>
<reference evidence="1" key="1">
    <citation type="submission" date="2020-05" db="EMBL/GenBank/DDBJ databases">
        <authorList>
            <person name="Chiriac C."/>
            <person name="Salcher M."/>
            <person name="Ghai R."/>
            <person name="Kavagutti S V."/>
        </authorList>
    </citation>
    <scope>NUCLEOTIDE SEQUENCE</scope>
</reference>
<evidence type="ECO:0000313" key="1">
    <source>
        <dbReference type="EMBL" id="CAB4669267.1"/>
    </source>
</evidence>